<accession>A0A7T4A8M9</accession>
<protein>
    <submittedName>
        <fullName evidence="1">Uncharacterized protein</fullName>
    </submittedName>
</protein>
<name>A0A7T4A8M9_AERJA</name>
<dbReference type="GeneID" id="69553149"/>
<organism evidence="1 2">
    <name type="scientific">Aeromonas jandaei</name>
    <dbReference type="NCBI Taxonomy" id="650"/>
    <lineage>
        <taxon>Bacteria</taxon>
        <taxon>Pseudomonadati</taxon>
        <taxon>Pseudomonadota</taxon>
        <taxon>Gammaproteobacteria</taxon>
        <taxon>Aeromonadales</taxon>
        <taxon>Aeromonadaceae</taxon>
        <taxon>Aeromonas</taxon>
    </lineage>
</organism>
<evidence type="ECO:0000313" key="2">
    <source>
        <dbReference type="Proteomes" id="UP000595481"/>
    </source>
</evidence>
<sequence length="116" mass="12924">MMVYAISGNGEWVQLCGHHLLPSNVIAEVKSGDVAWHTFTLAAKPQHQPCQEGWQSMKSDDGHMSVRFDIDRYGPNGAMCLLISHPGQSLFFVDWLAGNGIDEQEANELRQAINDR</sequence>
<evidence type="ECO:0000313" key="1">
    <source>
        <dbReference type="EMBL" id="QQB19333.1"/>
    </source>
</evidence>
<gene>
    <name evidence="1" type="ORF">I6H43_17705</name>
</gene>
<dbReference type="RefSeq" id="WP_042031429.1">
    <property type="nucleotide sequence ID" value="NZ_CAWMFX010000027.1"/>
</dbReference>
<dbReference type="EMBL" id="CP066092">
    <property type="protein sequence ID" value="QQB19333.1"/>
    <property type="molecule type" value="Genomic_DNA"/>
</dbReference>
<dbReference type="Proteomes" id="UP000595481">
    <property type="component" value="Chromosome"/>
</dbReference>
<keyword evidence="2" id="KW-1185">Reference proteome</keyword>
<reference evidence="1 2" key="1">
    <citation type="submission" date="2020-12" db="EMBL/GenBank/DDBJ databases">
        <title>FDA dAtabase for Regulatory Grade micrObial Sequences (FDA-ARGOS): Supporting development and validation of Infectious Disease Dx tests.</title>
        <authorList>
            <person name="Sproer C."/>
            <person name="Gronow S."/>
            <person name="Severitt S."/>
            <person name="Schroder I."/>
            <person name="Tallon L."/>
            <person name="Sadzewicz L."/>
            <person name="Zhao X."/>
            <person name="Boylan J."/>
            <person name="Ott S."/>
            <person name="Bowen H."/>
            <person name="Vavikolanu K."/>
            <person name="Mehta A."/>
            <person name="Aluvathingal J."/>
            <person name="Nadendla S."/>
            <person name="Lowell S."/>
            <person name="Myers T."/>
            <person name="Yan Y."/>
            <person name="Sichtig H."/>
        </authorList>
    </citation>
    <scope>NUCLEOTIDE SEQUENCE [LARGE SCALE GENOMIC DNA]</scope>
    <source>
        <strain evidence="1 2">FDAARGOS_986</strain>
    </source>
</reference>
<proteinExistence type="predicted"/>